<evidence type="ECO:0000313" key="4">
    <source>
        <dbReference type="Proteomes" id="UP001165653"/>
    </source>
</evidence>
<dbReference type="SMART" id="SM00228">
    <property type="entry name" value="PDZ"/>
    <property type="match status" value="1"/>
</dbReference>
<organism evidence="3 4">
    <name type="scientific">Luteolibacter rhizosphaerae</name>
    <dbReference type="NCBI Taxonomy" id="2989719"/>
    <lineage>
        <taxon>Bacteria</taxon>
        <taxon>Pseudomonadati</taxon>
        <taxon>Verrucomicrobiota</taxon>
        <taxon>Verrucomicrobiia</taxon>
        <taxon>Verrucomicrobiales</taxon>
        <taxon>Verrucomicrobiaceae</taxon>
        <taxon>Luteolibacter</taxon>
    </lineage>
</organism>
<dbReference type="Pfam" id="PF13180">
    <property type="entry name" value="PDZ_2"/>
    <property type="match status" value="1"/>
</dbReference>
<feature type="signal peptide" evidence="1">
    <location>
        <begin position="1"/>
        <end position="20"/>
    </location>
</feature>
<evidence type="ECO:0000256" key="1">
    <source>
        <dbReference type="SAM" id="SignalP"/>
    </source>
</evidence>
<proteinExistence type="predicted"/>
<evidence type="ECO:0000313" key="3">
    <source>
        <dbReference type="EMBL" id="MCW1915321.1"/>
    </source>
</evidence>
<feature type="domain" description="PDZ" evidence="2">
    <location>
        <begin position="85"/>
        <end position="177"/>
    </location>
</feature>
<gene>
    <name evidence="3" type="ORF">OJ996_17175</name>
</gene>
<comment type="caution">
    <text evidence="3">The sequence shown here is derived from an EMBL/GenBank/DDBJ whole genome shotgun (WGS) entry which is preliminary data.</text>
</comment>
<sequence>MKTRYMMLCLLASLPGYASAQEGIPGVPPAPLPPPAPGDPAVAVMEIRSDDAMSNLGMIADVATLREGELAEPLKWTFQKTQGFTDELQRSGPVTFLGVSASPPPRELAAHLPIPRDTGLIVEGIVPEGPAAKAGLEQNDVLTKLDDQILIHPRQLSVLVANRKEGDSVKLSFLRKGELKELDVVLGVREVKAPENTVGGGIFMDKDVLIAGETNAPLRTFVRRFNLPPGAAMKQAEAELEVAKAKAVEAVRASEGAAEAQRSALLGAIAESRKAADVLSQEQRKAVIDATQQDQKAEIDEIRRKLDEVLKRLDEKK</sequence>
<name>A0ABT3G652_9BACT</name>
<protein>
    <submittedName>
        <fullName evidence="3">PDZ domain-containing protein</fullName>
    </submittedName>
</protein>
<keyword evidence="1" id="KW-0732">Signal</keyword>
<dbReference type="Proteomes" id="UP001165653">
    <property type="component" value="Unassembled WGS sequence"/>
</dbReference>
<dbReference type="InterPro" id="IPR036034">
    <property type="entry name" value="PDZ_sf"/>
</dbReference>
<evidence type="ECO:0000259" key="2">
    <source>
        <dbReference type="PROSITE" id="PS50106"/>
    </source>
</evidence>
<dbReference type="SUPFAM" id="SSF50156">
    <property type="entry name" value="PDZ domain-like"/>
    <property type="match status" value="1"/>
</dbReference>
<dbReference type="EMBL" id="JAPDDR010000009">
    <property type="protein sequence ID" value="MCW1915321.1"/>
    <property type="molecule type" value="Genomic_DNA"/>
</dbReference>
<accession>A0ABT3G652</accession>
<dbReference type="InterPro" id="IPR001478">
    <property type="entry name" value="PDZ"/>
</dbReference>
<reference evidence="3" key="1">
    <citation type="submission" date="2022-10" db="EMBL/GenBank/DDBJ databases">
        <title>Luteolibacter sp. GHJ8, whole genome shotgun sequencing project.</title>
        <authorList>
            <person name="Zhao G."/>
            <person name="Shen L."/>
        </authorList>
    </citation>
    <scope>NUCLEOTIDE SEQUENCE</scope>
    <source>
        <strain evidence="3">GHJ8</strain>
    </source>
</reference>
<dbReference type="PROSITE" id="PS50106">
    <property type="entry name" value="PDZ"/>
    <property type="match status" value="1"/>
</dbReference>
<feature type="chain" id="PRO_5045760238" evidence="1">
    <location>
        <begin position="21"/>
        <end position="317"/>
    </location>
</feature>
<dbReference type="RefSeq" id="WP_264514870.1">
    <property type="nucleotide sequence ID" value="NZ_JAPDDR010000009.1"/>
</dbReference>
<dbReference type="Gene3D" id="2.30.42.10">
    <property type="match status" value="1"/>
</dbReference>
<keyword evidence="4" id="KW-1185">Reference proteome</keyword>